<evidence type="ECO:0000256" key="3">
    <source>
        <dbReference type="ARBA" id="ARBA00004286"/>
    </source>
</evidence>
<dbReference type="SUPFAM" id="SSF46785">
    <property type="entry name" value="Winged helix' DNA-binding domain"/>
    <property type="match status" value="1"/>
</dbReference>
<dbReference type="SMART" id="SM00526">
    <property type="entry name" value="H15"/>
    <property type="match status" value="1"/>
</dbReference>
<evidence type="ECO:0000256" key="5">
    <source>
        <dbReference type="ARBA" id="ARBA00023125"/>
    </source>
</evidence>
<comment type="subcellular location">
    <subcellularLocation>
        <location evidence="3">Chromosome</location>
    </subcellularLocation>
    <subcellularLocation>
        <location evidence="2 7">Nucleus</location>
    </subcellularLocation>
</comment>
<dbReference type="GO" id="GO:0000786">
    <property type="term" value="C:nucleosome"/>
    <property type="evidence" value="ECO:0007669"/>
    <property type="project" value="InterPro"/>
</dbReference>
<dbReference type="PANTHER" id="PTHR11467">
    <property type="entry name" value="HISTONE H1"/>
    <property type="match status" value="1"/>
</dbReference>
<feature type="compositionally biased region" description="Basic residues" evidence="8">
    <location>
        <begin position="19"/>
        <end position="34"/>
    </location>
</feature>
<dbReference type="GO" id="GO:0045910">
    <property type="term" value="P:negative regulation of DNA recombination"/>
    <property type="evidence" value="ECO:0007669"/>
    <property type="project" value="TreeGrafter"/>
</dbReference>
<dbReference type="GO" id="GO:0005634">
    <property type="term" value="C:nucleus"/>
    <property type="evidence" value="ECO:0007669"/>
    <property type="project" value="UniProtKB-SubCell"/>
</dbReference>
<feature type="compositionally biased region" description="Polar residues" evidence="8">
    <location>
        <begin position="221"/>
        <end position="231"/>
    </location>
</feature>
<sequence length="231" mass="25412">MEEKGKTVIENIENANPTKKARKPKSKPKSRRSPTSHPRTSEMVNAAMKELKDRKGSSFQAIKKYISLTYEVDGEKLAPFIKRYLKGAVTSGTVVQTKGKGASGSFKLSTKSSIKSSDSKKIPTHQTIKQVSKSKKEKIKKSVEKKTSPLRKSVSSKKLSSAKKAERTKKSTNVKKSTVKTAQKTEKVKSIKESKTMSKSKKTTKAPAAKTKTPKPKKSIANKTIKSTGKK</sequence>
<dbReference type="GO" id="GO:0030261">
    <property type="term" value="P:chromosome condensation"/>
    <property type="evidence" value="ECO:0007669"/>
    <property type="project" value="TreeGrafter"/>
</dbReference>
<keyword evidence="11" id="KW-1185">Reference proteome</keyword>
<dbReference type="GO" id="GO:0030527">
    <property type="term" value="F:structural constituent of chromatin"/>
    <property type="evidence" value="ECO:0007669"/>
    <property type="project" value="InterPro"/>
</dbReference>
<evidence type="ECO:0000313" key="12">
    <source>
        <dbReference type="RefSeq" id="XP_006570861.2"/>
    </source>
</evidence>
<dbReference type="InterPro" id="IPR036388">
    <property type="entry name" value="WH-like_DNA-bd_sf"/>
</dbReference>
<dbReference type="PANTHER" id="PTHR11467:SF20">
    <property type="entry name" value="H15 DOMAIN-CONTAINING PROTEIN-RELATED"/>
    <property type="match status" value="1"/>
</dbReference>
<name>A0A7M7LT99_APIME</name>
<feature type="compositionally biased region" description="Low complexity" evidence="8">
    <location>
        <begin position="105"/>
        <end position="116"/>
    </location>
</feature>
<dbReference type="Gene3D" id="1.10.10.10">
    <property type="entry name" value="Winged helix-like DNA-binding domain superfamily/Winged helix DNA-binding domain"/>
    <property type="match status" value="1"/>
</dbReference>
<dbReference type="KEGG" id="ame:100577833"/>
<evidence type="ECO:0000313" key="11">
    <source>
        <dbReference type="Proteomes" id="UP000005203"/>
    </source>
</evidence>
<dbReference type="AlphaFoldDB" id="A0A7M7LT99"/>
<dbReference type="GO" id="GO:0031492">
    <property type="term" value="F:nucleosomal DNA binding"/>
    <property type="evidence" value="ECO:0007669"/>
    <property type="project" value="TreeGrafter"/>
</dbReference>
<reference evidence="12" key="2">
    <citation type="submission" date="2025-04" db="UniProtKB">
        <authorList>
            <consortium name="RefSeq"/>
        </authorList>
    </citation>
    <scope>IDENTIFICATION</scope>
    <source>
        <strain evidence="12">DH4</strain>
        <tissue evidence="12">Whole body</tissue>
    </source>
</reference>
<dbReference type="EnsemblMetazoa" id="XM_006570798">
    <property type="protein sequence ID" value="XP_006570861"/>
    <property type="gene ID" value="LOC100577833"/>
</dbReference>
<feature type="region of interest" description="Disordered" evidence="8">
    <location>
        <begin position="91"/>
        <end position="231"/>
    </location>
</feature>
<dbReference type="InterPro" id="IPR036390">
    <property type="entry name" value="WH_DNA-bd_sf"/>
</dbReference>
<accession>A0A8B6ZA77</accession>
<gene>
    <name evidence="12" type="primary">LOC100577833</name>
</gene>
<proteinExistence type="inferred from homology"/>
<dbReference type="GO" id="GO:0003690">
    <property type="term" value="F:double-stranded DNA binding"/>
    <property type="evidence" value="ECO:0007669"/>
    <property type="project" value="TreeGrafter"/>
</dbReference>
<evidence type="ECO:0000256" key="4">
    <source>
        <dbReference type="ARBA" id="ARBA00022454"/>
    </source>
</evidence>
<dbReference type="PRINTS" id="PR00624">
    <property type="entry name" value="HISTONEH5"/>
</dbReference>
<organism evidence="10">
    <name type="scientific">Apis mellifera</name>
    <name type="common">Honeybee</name>
    <dbReference type="NCBI Taxonomy" id="7460"/>
    <lineage>
        <taxon>Eukaryota</taxon>
        <taxon>Metazoa</taxon>
        <taxon>Ecdysozoa</taxon>
        <taxon>Arthropoda</taxon>
        <taxon>Hexapoda</taxon>
        <taxon>Insecta</taxon>
        <taxon>Pterygota</taxon>
        <taxon>Neoptera</taxon>
        <taxon>Endopterygota</taxon>
        <taxon>Hymenoptera</taxon>
        <taxon>Apocrita</taxon>
        <taxon>Aculeata</taxon>
        <taxon>Apoidea</taxon>
        <taxon>Anthophila</taxon>
        <taxon>Apidae</taxon>
        <taxon>Apis</taxon>
    </lineage>
</organism>
<dbReference type="RefSeq" id="XP_006570861.2">
    <property type="nucleotide sequence ID" value="XM_006570798.3"/>
</dbReference>
<protein>
    <submittedName>
        <fullName evidence="12">Histone H1.2</fullName>
    </submittedName>
</protein>
<evidence type="ECO:0000259" key="9">
    <source>
        <dbReference type="PROSITE" id="PS51504"/>
    </source>
</evidence>
<evidence type="ECO:0000256" key="7">
    <source>
        <dbReference type="RuleBase" id="RU003894"/>
    </source>
</evidence>
<accession>A0A7M7LT99</accession>
<dbReference type="InterPro" id="IPR005819">
    <property type="entry name" value="H1/H5"/>
</dbReference>
<dbReference type="CDD" id="cd00073">
    <property type="entry name" value="H15"/>
    <property type="match status" value="1"/>
</dbReference>
<comment type="function">
    <text evidence="1">Histones H1 are necessary for the condensation of nucleosome chains into higher-order structures.</text>
</comment>
<reference evidence="10" key="1">
    <citation type="submission" date="2021-01" db="UniProtKB">
        <authorList>
            <consortium name="EnsemblMetazoa"/>
        </authorList>
    </citation>
    <scope>IDENTIFICATION</scope>
    <source>
        <strain evidence="10">DH4</strain>
    </source>
</reference>
<evidence type="ECO:0000256" key="1">
    <source>
        <dbReference type="ARBA" id="ARBA00002809"/>
    </source>
</evidence>
<evidence type="ECO:0000313" key="10">
    <source>
        <dbReference type="EnsemblMetazoa" id="XP_006570861"/>
    </source>
</evidence>
<evidence type="ECO:0000256" key="2">
    <source>
        <dbReference type="ARBA" id="ARBA00004123"/>
    </source>
</evidence>
<dbReference type="PROSITE" id="PS51504">
    <property type="entry name" value="H15"/>
    <property type="match status" value="1"/>
</dbReference>
<feature type="domain" description="H15" evidence="9">
    <location>
        <begin position="36"/>
        <end position="110"/>
    </location>
</feature>
<dbReference type="Pfam" id="PF00538">
    <property type="entry name" value="Linker_histone"/>
    <property type="match status" value="1"/>
</dbReference>
<keyword evidence="4 7" id="KW-0158">Chromosome</keyword>
<evidence type="ECO:0000256" key="6">
    <source>
        <dbReference type="ARBA" id="ARBA00023242"/>
    </source>
</evidence>
<dbReference type="OrthoDB" id="10070184at2759"/>
<dbReference type="GeneID" id="100577833"/>
<comment type="similarity">
    <text evidence="7">Belongs to the histone H1/H5 family.</text>
</comment>
<keyword evidence="5 7" id="KW-0238">DNA-binding</keyword>
<feature type="region of interest" description="Disordered" evidence="8">
    <location>
        <begin position="1"/>
        <end position="43"/>
    </location>
</feature>
<keyword evidence="6 7" id="KW-0539">Nucleus</keyword>
<dbReference type="GO" id="GO:0006334">
    <property type="term" value="P:nucleosome assembly"/>
    <property type="evidence" value="ECO:0007669"/>
    <property type="project" value="InterPro"/>
</dbReference>
<dbReference type="InterPro" id="IPR005818">
    <property type="entry name" value="Histone_H1/H5_H15"/>
</dbReference>
<dbReference type="FunFam" id="1.10.10.10:FF:000140">
    <property type="entry name" value="Histone H1.0"/>
    <property type="match status" value="1"/>
</dbReference>
<reference evidence="11" key="3">
    <citation type="submission" date="2025-05" db="UniProtKB">
        <authorList>
            <consortium name="RefSeq"/>
        </authorList>
    </citation>
    <scope>NUCLEOTIDE SEQUENCE [LARGE SCALE GENOMIC DNA]</scope>
    <source>
        <strain evidence="11">DH4</strain>
    </source>
</reference>
<evidence type="ECO:0000256" key="8">
    <source>
        <dbReference type="SAM" id="MobiDB-lite"/>
    </source>
</evidence>
<feature type="compositionally biased region" description="Basic and acidic residues" evidence="8">
    <location>
        <begin position="183"/>
        <end position="196"/>
    </location>
</feature>
<dbReference type="Proteomes" id="UP000005203">
    <property type="component" value="Linkage group LG1"/>
</dbReference>